<feature type="transmembrane region" description="Helical" evidence="1">
    <location>
        <begin position="158"/>
        <end position="176"/>
    </location>
</feature>
<keyword evidence="1" id="KW-0812">Transmembrane</keyword>
<name>A0A841ZKT5_9LIST</name>
<dbReference type="Proteomes" id="UP000559885">
    <property type="component" value="Unassembled WGS sequence"/>
</dbReference>
<dbReference type="AlphaFoldDB" id="A0A841ZKT5"/>
<comment type="caution">
    <text evidence="2">The sequence shown here is derived from an EMBL/GenBank/DDBJ whole genome shotgun (WGS) entry which is preliminary data.</text>
</comment>
<feature type="transmembrane region" description="Helical" evidence="1">
    <location>
        <begin position="132"/>
        <end position="152"/>
    </location>
</feature>
<gene>
    <name evidence="2" type="ORF">HB912_03500</name>
</gene>
<sequence>MKPTNEMMRFSLKNTKILALLAVLSALAAAGRILFAPLPNIQPVTALVVMLTLLCGVRFGVLFATLTMVVSNFVLGLGIWTFGQVLGYAFIALLTGLFLRPYRQKIPLWMMALFCGLMGFVYGLIQALLIAPIYGFAYFWVYYLAGLSFDTLHATGNIVFYFVLAPIFLPLLTRLLQKYTC</sequence>
<dbReference type="EMBL" id="JAARRM010000001">
    <property type="protein sequence ID" value="MBC1520713.1"/>
    <property type="molecule type" value="Genomic_DNA"/>
</dbReference>
<feature type="transmembrane region" description="Helical" evidence="1">
    <location>
        <begin position="45"/>
        <end position="66"/>
    </location>
</feature>
<evidence type="ECO:0000313" key="3">
    <source>
        <dbReference type="Proteomes" id="UP000559885"/>
    </source>
</evidence>
<keyword evidence="1" id="KW-0472">Membrane</keyword>
<keyword evidence="1" id="KW-1133">Transmembrane helix</keyword>
<feature type="transmembrane region" description="Helical" evidence="1">
    <location>
        <begin position="73"/>
        <end position="94"/>
    </location>
</feature>
<organism evidence="2 3">
    <name type="scientific">Listeria aquatica</name>
    <dbReference type="NCBI Taxonomy" id="1494960"/>
    <lineage>
        <taxon>Bacteria</taxon>
        <taxon>Bacillati</taxon>
        <taxon>Bacillota</taxon>
        <taxon>Bacilli</taxon>
        <taxon>Bacillales</taxon>
        <taxon>Listeriaceae</taxon>
        <taxon>Listeria</taxon>
    </lineage>
</organism>
<proteinExistence type="predicted"/>
<accession>A0A841ZKT5</accession>
<dbReference type="Gene3D" id="1.10.1760.20">
    <property type="match status" value="1"/>
</dbReference>
<feature type="transmembrane region" description="Helical" evidence="1">
    <location>
        <begin position="106"/>
        <end position="125"/>
    </location>
</feature>
<evidence type="ECO:0000256" key="1">
    <source>
        <dbReference type="SAM" id="Phobius"/>
    </source>
</evidence>
<evidence type="ECO:0000313" key="2">
    <source>
        <dbReference type="EMBL" id="MBC1520713.1"/>
    </source>
</evidence>
<protein>
    <submittedName>
        <fullName evidence="2">ECF transporter S component</fullName>
    </submittedName>
</protein>
<reference evidence="2 3" key="1">
    <citation type="submission" date="2020-03" db="EMBL/GenBank/DDBJ databases">
        <title>Soil Listeria distribution.</title>
        <authorList>
            <person name="Liao J."/>
            <person name="Wiedmann M."/>
        </authorList>
    </citation>
    <scope>NUCLEOTIDE SEQUENCE [LARGE SCALE GENOMIC DNA]</scope>
    <source>
        <strain evidence="2 3">FSL L7-1507</strain>
    </source>
</reference>
<dbReference type="RefSeq" id="WP_185372223.1">
    <property type="nucleotide sequence ID" value="NZ_JAARRM010000001.1"/>
</dbReference>